<keyword evidence="1" id="KW-0812">Transmembrane</keyword>
<evidence type="ECO:0000259" key="2">
    <source>
        <dbReference type="Pfam" id="PF01569"/>
    </source>
</evidence>
<protein>
    <submittedName>
        <fullName evidence="3">Undecaprenyl-diphosphatase</fullName>
    </submittedName>
</protein>
<evidence type="ECO:0000256" key="1">
    <source>
        <dbReference type="SAM" id="Phobius"/>
    </source>
</evidence>
<accession>A0AAW7MG12</accession>
<gene>
    <name evidence="3" type="ORF">DBA34_00245</name>
    <name evidence="4" type="ORF">DBB29_00450</name>
</gene>
<sequence length="68" mass="7644">LGLLVAWARIFLGVHFPMDMVGAAVVAAVSAWLVTRQMLWLVVPAYRVALCVHRKLFARLIERGWVKA</sequence>
<evidence type="ECO:0000313" key="3">
    <source>
        <dbReference type="EMBL" id="MDN4571705.1"/>
    </source>
</evidence>
<dbReference type="EMBL" id="QAIC01000015">
    <property type="protein sequence ID" value="MDN4571705.1"/>
    <property type="molecule type" value="Genomic_DNA"/>
</dbReference>
<dbReference type="AlphaFoldDB" id="A0AAW7MG12"/>
<dbReference type="InterPro" id="IPR036938">
    <property type="entry name" value="PAP2/HPO_sf"/>
</dbReference>
<feature type="transmembrane region" description="Helical" evidence="1">
    <location>
        <begin position="6"/>
        <end position="34"/>
    </location>
</feature>
<reference evidence="3" key="1">
    <citation type="submission" date="2018-04" db="EMBL/GenBank/DDBJ databases">
        <authorList>
            <person name="Jy Z."/>
        </authorList>
    </citation>
    <scope>NUCLEOTIDE SEQUENCE</scope>
    <source>
        <strain evidence="4">AS13</strain>
        <strain evidence="3">LA18</strain>
    </source>
</reference>
<evidence type="ECO:0000313" key="5">
    <source>
        <dbReference type="Proteomes" id="UP001172788"/>
    </source>
</evidence>
<keyword evidence="1" id="KW-1133">Transmembrane helix</keyword>
<comment type="caution">
    <text evidence="3">The sequence shown here is derived from an EMBL/GenBank/DDBJ whole genome shotgun (WGS) entry which is preliminary data.</text>
</comment>
<dbReference type="Proteomes" id="UP001172788">
    <property type="component" value="Unassembled WGS sequence"/>
</dbReference>
<dbReference type="Gene3D" id="1.20.144.10">
    <property type="entry name" value="Phosphatidic acid phosphatase type 2/haloperoxidase"/>
    <property type="match status" value="1"/>
</dbReference>
<dbReference type="Pfam" id="PF01569">
    <property type="entry name" value="PAP2"/>
    <property type="match status" value="1"/>
</dbReference>
<name>A0AAW7MG12_9BURK</name>
<dbReference type="InterPro" id="IPR000326">
    <property type="entry name" value="PAP2/HPO"/>
</dbReference>
<evidence type="ECO:0000313" key="6">
    <source>
        <dbReference type="Proteomes" id="UP001172791"/>
    </source>
</evidence>
<dbReference type="RefSeq" id="WP_301233107.1">
    <property type="nucleotide sequence ID" value="NZ_QAIC01000015.1"/>
</dbReference>
<feature type="non-terminal residue" evidence="3">
    <location>
        <position position="1"/>
    </location>
</feature>
<keyword evidence="5" id="KW-1185">Reference proteome</keyword>
<feature type="domain" description="Phosphatidic acid phosphatase type 2/haloperoxidase" evidence="2">
    <location>
        <begin position="2"/>
        <end position="40"/>
    </location>
</feature>
<dbReference type="EMBL" id="QAID01000019">
    <property type="protein sequence ID" value="MDN4576604.1"/>
    <property type="molecule type" value="Genomic_DNA"/>
</dbReference>
<dbReference type="Proteomes" id="UP001172791">
    <property type="component" value="Unassembled WGS sequence"/>
</dbReference>
<proteinExistence type="predicted"/>
<evidence type="ECO:0000313" key="4">
    <source>
        <dbReference type="EMBL" id="MDN4576604.1"/>
    </source>
</evidence>
<dbReference type="SUPFAM" id="SSF48317">
    <property type="entry name" value="Acid phosphatase/Vanadium-dependent haloperoxidase"/>
    <property type="match status" value="1"/>
</dbReference>
<organism evidence="3 6">
    <name type="scientific">Pandoraea cepalis</name>
    <dbReference type="NCBI Taxonomy" id="2508294"/>
    <lineage>
        <taxon>Bacteria</taxon>
        <taxon>Pseudomonadati</taxon>
        <taxon>Pseudomonadota</taxon>
        <taxon>Betaproteobacteria</taxon>
        <taxon>Burkholderiales</taxon>
        <taxon>Burkholderiaceae</taxon>
        <taxon>Pandoraea</taxon>
    </lineage>
</organism>
<keyword evidence="1" id="KW-0472">Membrane</keyword>